<protein>
    <submittedName>
        <fullName evidence="1">Phage portal protein, HK97 family</fullName>
    </submittedName>
</protein>
<dbReference type="EMBL" id="JQBX01000004">
    <property type="protein sequence ID" value="KRN94578.1"/>
    <property type="molecule type" value="Genomic_DNA"/>
</dbReference>
<dbReference type="PATRIC" id="fig|331679.3.peg.1241"/>
<dbReference type="AlphaFoldDB" id="A0A0R2KYT9"/>
<evidence type="ECO:0000313" key="2">
    <source>
        <dbReference type="Proteomes" id="UP000051859"/>
    </source>
</evidence>
<name>A0A0R2KYT9_9LACO</name>
<sequence>MSVFSSFAEIFTRRHDSSFIYDLEEYESTAERAYMKRLAIDEVINFVARAVGQTEFRVLKNHKPVKDEAYYHLNVRPNTDKSAGDFWQEVVYKLLRKGEVLIVQSDTNDLLIADSFVRNEYALYPDSFNGVTVKDYEFKRTFSMDDVIYLTYGNARLDSYLNGLWSDYGELMGRMFNLQLRNNQIRANVKANMTSGTQEAKQKALQNYIDNIYASFEKKSVAIVPTTKGFDYEELGNSTAKNQNFDEINQVKDAFIDDIAGIIGVPTALIHGSNVESNENTTLFNRYCLSPLLKKIRDELNAKFFSKNEVLAGDAYIEAVGLDQPNILELSEQVDKLASSGVVKINEVREAMGLEPLPDGDRVIITKNYTTDTKGGEKDDSEN</sequence>
<accession>A0A0R2KYT9</accession>
<dbReference type="STRING" id="331679.IV81_GL001215"/>
<evidence type="ECO:0000313" key="1">
    <source>
        <dbReference type="EMBL" id="KRN94578.1"/>
    </source>
</evidence>
<reference evidence="1 2" key="1">
    <citation type="journal article" date="2015" name="Genome Announc.">
        <title>Expanding the biotechnology potential of lactobacilli through comparative genomics of 213 strains and associated genera.</title>
        <authorList>
            <person name="Sun Z."/>
            <person name="Harris H.M."/>
            <person name="McCann A."/>
            <person name="Guo C."/>
            <person name="Argimon S."/>
            <person name="Zhang W."/>
            <person name="Yang X."/>
            <person name="Jeffery I.B."/>
            <person name="Cooney J.C."/>
            <person name="Kagawa T.F."/>
            <person name="Liu W."/>
            <person name="Song Y."/>
            <person name="Salvetti E."/>
            <person name="Wrobel A."/>
            <person name="Rasinkangas P."/>
            <person name="Parkhill J."/>
            <person name="Rea M.C."/>
            <person name="O'Sullivan O."/>
            <person name="Ritari J."/>
            <person name="Douillard F.P."/>
            <person name="Paul Ross R."/>
            <person name="Yang R."/>
            <person name="Briner A.E."/>
            <person name="Felis G.E."/>
            <person name="de Vos W.M."/>
            <person name="Barrangou R."/>
            <person name="Klaenhammer T.R."/>
            <person name="Caufield P.W."/>
            <person name="Cui Y."/>
            <person name="Zhang H."/>
            <person name="O'Toole P.W."/>
        </authorList>
    </citation>
    <scope>NUCLEOTIDE SEQUENCE [LARGE SCALE GENOMIC DNA]</scope>
    <source>
        <strain evidence="1 2">DSM 18001</strain>
    </source>
</reference>
<dbReference type="Pfam" id="PF04860">
    <property type="entry name" value="Phage_portal"/>
    <property type="match status" value="1"/>
</dbReference>
<dbReference type="Proteomes" id="UP000051859">
    <property type="component" value="Unassembled WGS sequence"/>
</dbReference>
<dbReference type="InterPro" id="IPR006944">
    <property type="entry name" value="Phage/GTA_portal"/>
</dbReference>
<keyword evidence="2" id="KW-1185">Reference proteome</keyword>
<dbReference type="InterPro" id="IPR006427">
    <property type="entry name" value="Portal_HK97"/>
</dbReference>
<organism evidence="1 2">
    <name type="scientific">Pediococcus stilesii</name>
    <dbReference type="NCBI Taxonomy" id="331679"/>
    <lineage>
        <taxon>Bacteria</taxon>
        <taxon>Bacillati</taxon>
        <taxon>Bacillota</taxon>
        <taxon>Bacilli</taxon>
        <taxon>Lactobacillales</taxon>
        <taxon>Lactobacillaceae</taxon>
        <taxon>Pediococcus</taxon>
    </lineage>
</organism>
<dbReference type="NCBIfam" id="TIGR01537">
    <property type="entry name" value="portal_HK97"/>
    <property type="match status" value="1"/>
</dbReference>
<gene>
    <name evidence="1" type="ORF">IV81_GL001215</name>
</gene>
<comment type="caution">
    <text evidence="1">The sequence shown here is derived from an EMBL/GenBank/DDBJ whole genome shotgun (WGS) entry which is preliminary data.</text>
</comment>
<proteinExistence type="predicted"/>
<dbReference type="RefSeq" id="WP_057801910.1">
    <property type="nucleotide sequence ID" value="NZ_JQBX01000004.1"/>
</dbReference>